<accession>A0A914PB74</accession>
<dbReference type="PROSITE" id="PS00134">
    <property type="entry name" value="TRYPSIN_HIS"/>
    <property type="match status" value="1"/>
</dbReference>
<evidence type="ECO:0000256" key="2">
    <source>
        <dbReference type="ARBA" id="ARBA00024195"/>
    </source>
</evidence>
<dbReference type="SMART" id="SM00020">
    <property type="entry name" value="Tryp_SPc"/>
    <property type="match status" value="1"/>
</dbReference>
<dbReference type="InterPro" id="IPR001314">
    <property type="entry name" value="Peptidase_S1A"/>
</dbReference>
<dbReference type="SUPFAM" id="SSF50494">
    <property type="entry name" value="Trypsin-like serine proteases"/>
    <property type="match status" value="1"/>
</dbReference>
<evidence type="ECO:0000313" key="7">
    <source>
        <dbReference type="WBParaSite" id="PDA_v2.g11965.t1"/>
    </source>
</evidence>
<dbReference type="InterPro" id="IPR018114">
    <property type="entry name" value="TRYPSIN_HIS"/>
</dbReference>
<dbReference type="PROSITE" id="PS50240">
    <property type="entry name" value="TRYPSIN_DOM"/>
    <property type="match status" value="1"/>
</dbReference>
<proteinExistence type="inferred from homology"/>
<evidence type="ECO:0000256" key="3">
    <source>
        <dbReference type="SAM" id="MobiDB-lite"/>
    </source>
</evidence>
<keyword evidence="4" id="KW-0472">Membrane</keyword>
<protein>
    <submittedName>
        <fullName evidence="7">Peptidase S1 domain-containing protein</fullName>
    </submittedName>
</protein>
<dbReference type="WBParaSite" id="PDA_v2.g11965.t1">
    <property type="protein sequence ID" value="PDA_v2.g11965.t1"/>
    <property type="gene ID" value="PDA_v2.g11965"/>
</dbReference>
<dbReference type="AlphaFoldDB" id="A0A914PB74"/>
<feature type="compositionally biased region" description="Polar residues" evidence="3">
    <location>
        <begin position="321"/>
        <end position="342"/>
    </location>
</feature>
<evidence type="ECO:0000313" key="6">
    <source>
        <dbReference type="Proteomes" id="UP000887578"/>
    </source>
</evidence>
<sequence>MSRPQNLRVVNGTETPAGLFEFLPALSMIVQGQGIDGIGSGICSSTIISKRHILTAAHCLIISLNSTNAVGPVTNNNKAYRVPGALVDYRPKEQIIEYGKGKEGLDKVQLLLKNYSIQTKFYIHPSYSAHTAIAYFHSNSTEPYQHDVAIIEFPEDIDLKIAPINLASGYIEKHGDTAIAAGYGLHKYTYNSDGTLEAHKPKTLLNATVAVFPTSECTPLKIATLICTGVPDLKADHGDSGGPLMLERNGKFYQIGITSVGPPTTAYYERVDLYCNWISKMTKGEAKCQPLPNGPNVKPPVSPPVNPPVPAPVDPNRPIQPEQNNQTETKRPSNVNGSTTLLPGTPQALKNPAENSSIGFTLNILLFFFIGIFYFA</sequence>
<name>A0A914PB74_9BILA</name>
<keyword evidence="4" id="KW-0812">Transmembrane</keyword>
<dbReference type="Proteomes" id="UP000887578">
    <property type="component" value="Unplaced"/>
</dbReference>
<feature type="compositionally biased region" description="Pro residues" evidence="3">
    <location>
        <begin position="297"/>
        <end position="315"/>
    </location>
</feature>
<dbReference type="InterPro" id="IPR051487">
    <property type="entry name" value="Ser/Thr_Proteases_Immune/Dev"/>
</dbReference>
<keyword evidence="4" id="KW-1133">Transmembrane helix</keyword>
<dbReference type="GO" id="GO:0006508">
    <property type="term" value="P:proteolysis"/>
    <property type="evidence" value="ECO:0007669"/>
    <property type="project" value="InterPro"/>
</dbReference>
<feature type="domain" description="Peptidase S1" evidence="5">
    <location>
        <begin position="9"/>
        <end position="283"/>
    </location>
</feature>
<dbReference type="GO" id="GO:0004252">
    <property type="term" value="F:serine-type endopeptidase activity"/>
    <property type="evidence" value="ECO:0007669"/>
    <property type="project" value="InterPro"/>
</dbReference>
<dbReference type="InterPro" id="IPR043504">
    <property type="entry name" value="Peptidase_S1_PA_chymotrypsin"/>
</dbReference>
<keyword evidence="1" id="KW-1015">Disulfide bond</keyword>
<keyword evidence="6" id="KW-1185">Reference proteome</keyword>
<feature type="transmembrane region" description="Helical" evidence="4">
    <location>
        <begin position="357"/>
        <end position="375"/>
    </location>
</feature>
<evidence type="ECO:0000256" key="4">
    <source>
        <dbReference type="SAM" id="Phobius"/>
    </source>
</evidence>
<dbReference type="PANTHER" id="PTHR24256">
    <property type="entry name" value="TRYPTASE-RELATED"/>
    <property type="match status" value="1"/>
</dbReference>
<evidence type="ECO:0000256" key="1">
    <source>
        <dbReference type="ARBA" id="ARBA00023157"/>
    </source>
</evidence>
<feature type="region of interest" description="Disordered" evidence="3">
    <location>
        <begin position="289"/>
        <end position="348"/>
    </location>
</feature>
<evidence type="ECO:0000259" key="5">
    <source>
        <dbReference type="PROSITE" id="PS50240"/>
    </source>
</evidence>
<dbReference type="InterPro" id="IPR001254">
    <property type="entry name" value="Trypsin_dom"/>
</dbReference>
<dbReference type="PRINTS" id="PR00722">
    <property type="entry name" value="CHYMOTRYPSIN"/>
</dbReference>
<dbReference type="Pfam" id="PF00089">
    <property type="entry name" value="Trypsin"/>
    <property type="match status" value="1"/>
</dbReference>
<comment type="similarity">
    <text evidence="2">Belongs to the peptidase S1 family. CLIP subfamily.</text>
</comment>
<organism evidence="6 7">
    <name type="scientific">Panagrolaimus davidi</name>
    <dbReference type="NCBI Taxonomy" id="227884"/>
    <lineage>
        <taxon>Eukaryota</taxon>
        <taxon>Metazoa</taxon>
        <taxon>Ecdysozoa</taxon>
        <taxon>Nematoda</taxon>
        <taxon>Chromadorea</taxon>
        <taxon>Rhabditida</taxon>
        <taxon>Tylenchina</taxon>
        <taxon>Panagrolaimomorpha</taxon>
        <taxon>Panagrolaimoidea</taxon>
        <taxon>Panagrolaimidae</taxon>
        <taxon>Panagrolaimus</taxon>
    </lineage>
</organism>
<reference evidence="7" key="1">
    <citation type="submission" date="2022-11" db="UniProtKB">
        <authorList>
            <consortium name="WormBaseParasite"/>
        </authorList>
    </citation>
    <scope>IDENTIFICATION</scope>
</reference>
<dbReference type="InterPro" id="IPR009003">
    <property type="entry name" value="Peptidase_S1_PA"/>
</dbReference>
<dbReference type="Gene3D" id="2.40.10.10">
    <property type="entry name" value="Trypsin-like serine proteases"/>
    <property type="match status" value="1"/>
</dbReference>